<proteinExistence type="predicted"/>
<sequence>MSFFDLLADEGWEPLEFFQGDPTFYWNDGGFIANAPVDIAATLDGAMWRSTNVEPAFRWQGRRIRPDFTVPKRHVNHPQLMIVVGGQLTVEYGANGEQTRQLGPGEFWTGDEGVPFTITSGPEGVTYLECWDLQPLGLIETTWHDDGHWKRRESGSKKFPQP</sequence>
<dbReference type="Gene3D" id="2.60.120.10">
    <property type="entry name" value="Jelly Rolls"/>
    <property type="match status" value="1"/>
</dbReference>
<reference evidence="1 2" key="1">
    <citation type="submission" date="2018-11" db="EMBL/GenBank/DDBJ databases">
        <title>Trebonia kvetii gen.nov., sp.nov., a novel acidophilic actinobacterium, and proposal of the new actinobacterial family Treboniaceae fam. nov.</title>
        <authorList>
            <person name="Rapoport D."/>
            <person name="Sagova-Mareckova M."/>
            <person name="Sedlacek I."/>
            <person name="Provaznik J."/>
            <person name="Kralova S."/>
            <person name="Pavlinic D."/>
            <person name="Benes V."/>
            <person name="Kopecky J."/>
        </authorList>
    </citation>
    <scope>NUCLEOTIDE SEQUENCE [LARGE SCALE GENOMIC DNA]</scope>
    <source>
        <strain evidence="1 2">15Tr583</strain>
    </source>
</reference>
<dbReference type="InterPro" id="IPR011051">
    <property type="entry name" value="RmlC_Cupin_sf"/>
</dbReference>
<dbReference type="OrthoDB" id="9794183at2"/>
<gene>
    <name evidence="1" type="ORF">EAS64_27320</name>
</gene>
<keyword evidence="2" id="KW-1185">Reference proteome</keyword>
<comment type="caution">
    <text evidence="1">The sequence shown here is derived from an EMBL/GenBank/DDBJ whole genome shotgun (WGS) entry which is preliminary data.</text>
</comment>
<organism evidence="1 2">
    <name type="scientific">Trebonia kvetii</name>
    <dbReference type="NCBI Taxonomy" id="2480626"/>
    <lineage>
        <taxon>Bacteria</taxon>
        <taxon>Bacillati</taxon>
        <taxon>Actinomycetota</taxon>
        <taxon>Actinomycetes</taxon>
        <taxon>Streptosporangiales</taxon>
        <taxon>Treboniaceae</taxon>
        <taxon>Trebonia</taxon>
    </lineage>
</organism>
<name>A0A6P2BV29_9ACTN</name>
<evidence type="ECO:0000313" key="2">
    <source>
        <dbReference type="Proteomes" id="UP000460272"/>
    </source>
</evidence>
<evidence type="ECO:0000313" key="1">
    <source>
        <dbReference type="EMBL" id="TVZ02750.1"/>
    </source>
</evidence>
<evidence type="ECO:0008006" key="3">
    <source>
        <dbReference type="Google" id="ProtNLM"/>
    </source>
</evidence>
<accession>A0A6P2BV29</accession>
<protein>
    <recommendedName>
        <fullName evidence="3">Cupin domain-containing protein</fullName>
    </recommendedName>
</protein>
<dbReference type="SUPFAM" id="SSF51182">
    <property type="entry name" value="RmlC-like cupins"/>
    <property type="match status" value="1"/>
</dbReference>
<dbReference type="EMBL" id="RPFW01000005">
    <property type="protein sequence ID" value="TVZ02750.1"/>
    <property type="molecule type" value="Genomic_DNA"/>
</dbReference>
<dbReference type="AlphaFoldDB" id="A0A6P2BV29"/>
<dbReference type="Proteomes" id="UP000460272">
    <property type="component" value="Unassembled WGS sequence"/>
</dbReference>
<dbReference type="InterPro" id="IPR014710">
    <property type="entry name" value="RmlC-like_jellyroll"/>
</dbReference>